<dbReference type="InterPro" id="IPR036864">
    <property type="entry name" value="Zn2-C6_fun-type_DNA-bd_sf"/>
</dbReference>
<dbReference type="Pfam" id="PF04082">
    <property type="entry name" value="Fungal_trans"/>
    <property type="match status" value="1"/>
</dbReference>
<dbReference type="OrthoDB" id="4159781at2759"/>
<dbReference type="Gene3D" id="4.10.240.10">
    <property type="entry name" value="Zn(2)-C6 fungal-type DNA-binding domain"/>
    <property type="match status" value="1"/>
</dbReference>
<dbReference type="SUPFAM" id="SSF57701">
    <property type="entry name" value="Zn2/Cys6 DNA-binding domain"/>
    <property type="match status" value="1"/>
</dbReference>
<dbReference type="SMART" id="SM00066">
    <property type="entry name" value="GAL4"/>
    <property type="match status" value="1"/>
</dbReference>
<dbReference type="GO" id="GO:0005634">
    <property type="term" value="C:nucleus"/>
    <property type="evidence" value="ECO:0007669"/>
    <property type="project" value="TreeGrafter"/>
</dbReference>
<dbReference type="InterPro" id="IPR051430">
    <property type="entry name" value="Fungal_TF_Env_Response"/>
</dbReference>
<dbReference type="Pfam" id="PF00172">
    <property type="entry name" value="Zn_clus"/>
    <property type="match status" value="1"/>
</dbReference>
<evidence type="ECO:0000259" key="8">
    <source>
        <dbReference type="PROSITE" id="PS50048"/>
    </source>
</evidence>
<dbReference type="GO" id="GO:0001228">
    <property type="term" value="F:DNA-binding transcription activator activity, RNA polymerase II-specific"/>
    <property type="evidence" value="ECO:0007669"/>
    <property type="project" value="TreeGrafter"/>
</dbReference>
<dbReference type="InterPro" id="IPR007219">
    <property type="entry name" value="XnlR_reg_dom"/>
</dbReference>
<proteinExistence type="predicted"/>
<evidence type="ECO:0000256" key="6">
    <source>
        <dbReference type="ARBA" id="ARBA00023242"/>
    </source>
</evidence>
<dbReference type="EMBL" id="JAEOAQ010000001">
    <property type="protein sequence ID" value="KAG5422275.1"/>
    <property type="molecule type" value="Genomic_DNA"/>
</dbReference>
<dbReference type="GO" id="GO:0000978">
    <property type="term" value="F:RNA polymerase II cis-regulatory region sequence-specific DNA binding"/>
    <property type="evidence" value="ECO:0007669"/>
    <property type="project" value="TreeGrafter"/>
</dbReference>
<sequence>MQTRNRKVLSCDRCRRRKIKCDRSHPCKTCHRLKKDCRYTLALESMDISKAKHRKEASEPVEVTEFPPINSNYAPPAARDGEMRPSSYASLSTPMSSESYRRTSAAHSIPQQPQAATHSDTSETALLRQRVQELENQLRAEQLSKWNRQNSVAATTSPRMSTPSPGQTNFNYSFTNNEPLPLSHRPFPYMLLMRREGGSKLLYNLLARDGKKDGHLLTSSLLLSDLNTAKTSEIKDKARVALGDYYIPRPGEETLNTDELKKKISLNHYGLKFAAPQVDLRDPISCYFSLIPPAWVCKKLLDLYFKELYVYMPILDEQYFRKSLSRVLGPQINDDYINTFPNVNSSDDLATLVIHLIVLRITYLSLWDLNGNSTSPLSQYPVTYDSVRAAETIMKEFDFTCNQSLTVIQAGLVTRFYVIVAPEGRLTGKLAQVKQGTITQLCYAMGLNRDPSCFQDQSPRMQNLRRKIWHFVVRMDTACSAVYGTLLCTDTNTCDCPLPQFSAESANCHDLKTESIVVETFLQSNDLYQMCRKLAEYHLVASDVFPVEQVIRVLDSLEKQLATICGNVKPLFIQHQSDSASIFKIHVHTEAKLLMAYTYYCLHLYYESQHNHLLSSKYFLKTTTVLLQDLGDLNMHIFSSSNLPIHVLTVGRLTEFYLHFSLMIFTGIRLRLKSYMHLKFPNAGNGERDLEHEILYKLENQLMLYTHAQLIKLGELAKKYRYSLMLRGIHMITIKLCDQFQYLCNSNDPQTVREAAIKLPLDVLQKFSQKLEVYQLPKTNEVYDFSDEGLITEMNRQNMWDQLNVIETEETVTSAWVEKTKKFNKFAEEMKLGFNYNLGLDLNASGLNLFSG</sequence>
<keyword evidence="2" id="KW-0862">Zinc</keyword>
<comment type="caution">
    <text evidence="9">The sequence shown here is derived from an EMBL/GenBank/DDBJ whole genome shotgun (WGS) entry which is preliminary data.</text>
</comment>
<feature type="compositionally biased region" description="Polar residues" evidence="7">
    <location>
        <begin position="87"/>
        <end position="98"/>
    </location>
</feature>
<feature type="region of interest" description="Disordered" evidence="7">
    <location>
        <begin position="141"/>
        <end position="165"/>
    </location>
</feature>
<dbReference type="PROSITE" id="PS50048">
    <property type="entry name" value="ZN2_CY6_FUNGAL_2"/>
    <property type="match status" value="1"/>
</dbReference>
<dbReference type="GO" id="GO:0008270">
    <property type="term" value="F:zinc ion binding"/>
    <property type="evidence" value="ECO:0007669"/>
    <property type="project" value="InterPro"/>
</dbReference>
<evidence type="ECO:0000256" key="3">
    <source>
        <dbReference type="ARBA" id="ARBA00023015"/>
    </source>
</evidence>
<keyword evidence="10" id="KW-1185">Reference proteome</keyword>
<keyword evidence="4" id="KW-0238">DNA-binding</keyword>
<accession>A0A8H7ZI80</accession>
<dbReference type="PROSITE" id="PS00463">
    <property type="entry name" value="ZN2_CY6_FUNGAL_1"/>
    <property type="match status" value="1"/>
</dbReference>
<feature type="compositionally biased region" description="Polar residues" evidence="7">
    <location>
        <begin position="105"/>
        <end position="122"/>
    </location>
</feature>
<gene>
    <name evidence="9" type="ORF">I9W82_001370</name>
</gene>
<keyword evidence="6" id="KW-0539">Nucleus</keyword>
<dbReference type="SMART" id="SM00906">
    <property type="entry name" value="Fungal_trans"/>
    <property type="match status" value="1"/>
</dbReference>
<dbReference type="AlphaFoldDB" id="A0A8H7ZI80"/>
<name>A0A8H7ZI80_9ASCO</name>
<evidence type="ECO:0000256" key="4">
    <source>
        <dbReference type="ARBA" id="ARBA00023125"/>
    </source>
</evidence>
<evidence type="ECO:0000256" key="2">
    <source>
        <dbReference type="ARBA" id="ARBA00022833"/>
    </source>
</evidence>
<dbReference type="PANTHER" id="PTHR31944:SF131">
    <property type="entry name" value="HEME-RESPONSIVE ZINC FINGER TRANSCRIPTION FACTOR HAP1"/>
    <property type="match status" value="1"/>
</dbReference>
<dbReference type="CDD" id="cd00067">
    <property type="entry name" value="GAL4"/>
    <property type="match status" value="1"/>
</dbReference>
<dbReference type="GO" id="GO:0006351">
    <property type="term" value="P:DNA-templated transcription"/>
    <property type="evidence" value="ECO:0007669"/>
    <property type="project" value="InterPro"/>
</dbReference>
<keyword evidence="3" id="KW-0805">Transcription regulation</keyword>
<keyword evidence="1" id="KW-0479">Metal-binding</keyword>
<reference evidence="9 10" key="1">
    <citation type="submission" date="2020-12" db="EMBL/GenBank/DDBJ databases">
        <title>Effect of drift, selection, and recombination on the evolution of hybrid genomes in Candida yeast pathogens.</title>
        <authorList>
            <person name="Mixao V."/>
            <person name="Ksiezopolska E."/>
            <person name="Saus E."/>
            <person name="Boekhout T."/>
            <person name="Gacser A."/>
            <person name="Gabaldon T."/>
        </authorList>
    </citation>
    <scope>NUCLEOTIDE SEQUENCE [LARGE SCALE GENOMIC DNA]</scope>
    <source>
        <strain evidence="9 10">BP57</strain>
    </source>
</reference>
<protein>
    <recommendedName>
        <fullName evidence="8">Zn(2)-C6 fungal-type domain-containing protein</fullName>
    </recommendedName>
</protein>
<dbReference type="PANTHER" id="PTHR31944">
    <property type="entry name" value="HEME-RESPONSIVE ZINC FINGER TRANSCRIPTION FACTOR HAP1"/>
    <property type="match status" value="1"/>
</dbReference>
<feature type="compositionally biased region" description="Polar residues" evidence="7">
    <location>
        <begin position="144"/>
        <end position="165"/>
    </location>
</feature>
<evidence type="ECO:0000256" key="1">
    <source>
        <dbReference type="ARBA" id="ARBA00022723"/>
    </source>
</evidence>
<dbReference type="RefSeq" id="XP_067551391.1">
    <property type="nucleotide sequence ID" value="XM_067690108.1"/>
</dbReference>
<dbReference type="Proteomes" id="UP000669133">
    <property type="component" value="Unassembled WGS sequence"/>
</dbReference>
<keyword evidence="5" id="KW-0804">Transcription</keyword>
<feature type="region of interest" description="Disordered" evidence="7">
    <location>
        <begin position="53"/>
        <end position="122"/>
    </location>
</feature>
<evidence type="ECO:0000313" key="10">
    <source>
        <dbReference type="Proteomes" id="UP000669133"/>
    </source>
</evidence>
<evidence type="ECO:0000256" key="5">
    <source>
        <dbReference type="ARBA" id="ARBA00023163"/>
    </source>
</evidence>
<evidence type="ECO:0000256" key="7">
    <source>
        <dbReference type="SAM" id="MobiDB-lite"/>
    </source>
</evidence>
<feature type="domain" description="Zn(2)-C6 fungal-type" evidence="8">
    <location>
        <begin position="10"/>
        <end position="39"/>
    </location>
</feature>
<organism evidence="9 10">
    <name type="scientific">Candida metapsilosis</name>
    <dbReference type="NCBI Taxonomy" id="273372"/>
    <lineage>
        <taxon>Eukaryota</taxon>
        <taxon>Fungi</taxon>
        <taxon>Dikarya</taxon>
        <taxon>Ascomycota</taxon>
        <taxon>Saccharomycotina</taxon>
        <taxon>Pichiomycetes</taxon>
        <taxon>Debaryomycetaceae</taxon>
        <taxon>Candida/Lodderomyces clade</taxon>
        <taxon>Candida</taxon>
    </lineage>
</organism>
<evidence type="ECO:0000313" key="9">
    <source>
        <dbReference type="EMBL" id="KAG5422275.1"/>
    </source>
</evidence>
<dbReference type="CDD" id="cd12148">
    <property type="entry name" value="fungal_TF_MHR"/>
    <property type="match status" value="1"/>
</dbReference>
<dbReference type="GeneID" id="93649999"/>
<dbReference type="InterPro" id="IPR001138">
    <property type="entry name" value="Zn2Cys6_DnaBD"/>
</dbReference>